<keyword evidence="3" id="KW-1185">Reference proteome</keyword>
<evidence type="ECO:0000259" key="1">
    <source>
        <dbReference type="Pfam" id="PF20150"/>
    </source>
</evidence>
<evidence type="ECO:0000313" key="3">
    <source>
        <dbReference type="Proteomes" id="UP000235786"/>
    </source>
</evidence>
<organism evidence="2 3">
    <name type="scientific">Hyaloscypha variabilis (strain UAMH 11265 / GT02V1 / F)</name>
    <name type="common">Meliniomyces variabilis</name>
    <dbReference type="NCBI Taxonomy" id="1149755"/>
    <lineage>
        <taxon>Eukaryota</taxon>
        <taxon>Fungi</taxon>
        <taxon>Dikarya</taxon>
        <taxon>Ascomycota</taxon>
        <taxon>Pezizomycotina</taxon>
        <taxon>Leotiomycetes</taxon>
        <taxon>Helotiales</taxon>
        <taxon>Hyaloscyphaceae</taxon>
        <taxon>Hyaloscypha</taxon>
        <taxon>Hyaloscypha variabilis</taxon>
    </lineage>
</organism>
<reference evidence="2 3" key="1">
    <citation type="submission" date="2016-04" db="EMBL/GenBank/DDBJ databases">
        <title>A degradative enzymes factory behind the ericoid mycorrhizal symbiosis.</title>
        <authorList>
            <consortium name="DOE Joint Genome Institute"/>
            <person name="Martino E."/>
            <person name="Morin E."/>
            <person name="Grelet G."/>
            <person name="Kuo A."/>
            <person name="Kohler A."/>
            <person name="Daghino S."/>
            <person name="Barry K."/>
            <person name="Choi C."/>
            <person name="Cichocki N."/>
            <person name="Clum A."/>
            <person name="Copeland A."/>
            <person name="Hainaut M."/>
            <person name="Haridas S."/>
            <person name="Labutti K."/>
            <person name="Lindquist E."/>
            <person name="Lipzen A."/>
            <person name="Khouja H.-R."/>
            <person name="Murat C."/>
            <person name="Ohm R."/>
            <person name="Olson A."/>
            <person name="Spatafora J."/>
            <person name="Veneault-Fourrey C."/>
            <person name="Henrissat B."/>
            <person name="Grigoriev I."/>
            <person name="Martin F."/>
            <person name="Perotto S."/>
        </authorList>
    </citation>
    <scope>NUCLEOTIDE SEQUENCE [LARGE SCALE GENOMIC DNA]</scope>
    <source>
        <strain evidence="2 3">F</strain>
    </source>
</reference>
<accession>A0A2J6R735</accession>
<gene>
    <name evidence="2" type="ORF">L207DRAFT_588924</name>
</gene>
<dbReference type="Proteomes" id="UP000235786">
    <property type="component" value="Unassembled WGS sequence"/>
</dbReference>
<dbReference type="OrthoDB" id="3513892at2759"/>
<dbReference type="Pfam" id="PF20150">
    <property type="entry name" value="2EXR"/>
    <property type="match status" value="1"/>
</dbReference>
<sequence length="143" mass="16754">MFSLFPKLPYELRSQIWLATMPEPRIVRLQERITEQWILLDFERDDFYMNYNEYPNASSILLRFLQHICTDDTKFSGHGQDQRWLNWPQGTLEIESWLHEKENAATLRANCAPWTVPKVRIVHSVTQAQAQDIRVSGGACAAF</sequence>
<proteinExistence type="predicted"/>
<dbReference type="InterPro" id="IPR045518">
    <property type="entry name" value="2EXR"/>
</dbReference>
<dbReference type="AlphaFoldDB" id="A0A2J6R735"/>
<dbReference type="EMBL" id="KZ613954">
    <property type="protein sequence ID" value="PMD34324.1"/>
    <property type="molecule type" value="Genomic_DNA"/>
</dbReference>
<name>A0A2J6R735_HYAVF</name>
<protein>
    <recommendedName>
        <fullName evidence="1">2EXR domain-containing protein</fullName>
    </recommendedName>
</protein>
<evidence type="ECO:0000313" key="2">
    <source>
        <dbReference type="EMBL" id="PMD34324.1"/>
    </source>
</evidence>
<feature type="domain" description="2EXR" evidence="1">
    <location>
        <begin position="2"/>
        <end position="48"/>
    </location>
</feature>